<dbReference type="PROSITE" id="PS51257">
    <property type="entry name" value="PROKAR_LIPOPROTEIN"/>
    <property type="match status" value="1"/>
</dbReference>
<dbReference type="eggNOG" id="ENOG502Z89F">
    <property type="taxonomic scope" value="Bacteria"/>
</dbReference>
<evidence type="ECO:0000313" key="2">
    <source>
        <dbReference type="EMBL" id="AEV32348.1"/>
    </source>
</evidence>
<feature type="chain" id="PRO_5003515623" description="DUF4374 domain-containing protein" evidence="1">
    <location>
        <begin position="24"/>
        <end position="427"/>
    </location>
</feature>
<evidence type="ECO:0000313" key="3">
    <source>
        <dbReference type="Proteomes" id="UP000005631"/>
    </source>
</evidence>
<dbReference type="Proteomes" id="UP000005631">
    <property type="component" value="Chromosome"/>
</dbReference>
<dbReference type="AlphaFoldDB" id="G8R7J5"/>
<feature type="signal peptide" evidence="1">
    <location>
        <begin position="1"/>
        <end position="23"/>
    </location>
</feature>
<keyword evidence="3" id="KW-1185">Reference proteome</keyword>
<organism evidence="2 3">
    <name type="scientific">Owenweeksia hongkongensis (strain DSM 17368 / CIP 108786 / JCM 12287 / NRRL B-23963 / UST20020801)</name>
    <dbReference type="NCBI Taxonomy" id="926562"/>
    <lineage>
        <taxon>Bacteria</taxon>
        <taxon>Pseudomonadati</taxon>
        <taxon>Bacteroidota</taxon>
        <taxon>Flavobacteriia</taxon>
        <taxon>Flavobacteriales</taxon>
        <taxon>Owenweeksiaceae</taxon>
        <taxon>Owenweeksia</taxon>
    </lineage>
</organism>
<protein>
    <recommendedName>
        <fullName evidence="4">DUF4374 domain-containing protein</fullName>
    </recommendedName>
</protein>
<dbReference type="HOGENOM" id="CLU_642265_0_0_10"/>
<evidence type="ECO:0008006" key="4">
    <source>
        <dbReference type="Google" id="ProtNLM"/>
    </source>
</evidence>
<dbReference type="RefSeq" id="WP_014201704.1">
    <property type="nucleotide sequence ID" value="NC_016599.1"/>
</dbReference>
<sequence>MNRKFNRFSKLAMAAGVAFLAVACEKDDNNDDSTTTERVYTLGYADGSGNPSATYVQGTTDLSEGDITFKGYGFEVPSTRTARIFTSSDGKTMYSLDYGGGSIYKFTVNGGQNYTKVDETNIEQAMGTAYPRWTRINDDVALLHSVATENMYDANGVYTHTETTARVMSVGLDGLTINEISDFTIPMSAEMQNTGDYVFRIDAPVVIGDKVFYGMGKRKYDPATDQNIDAIYPNVETLVLDYPSLENPRIISTNVNGARGATNGYRTSVSYQDERGDVYQITTVPDNTFQTHILKISNGDYDDNYSLNLSSLLGENTISNGWFYVGNGIGYVPYANSDQGGTSDAVWSVARVDLYSNTAVKLNLPADLWLQQYQNSVVANGEFKMAIAPKGGEGYIYSFDVSSTSADAVTQGAKIEAGADSYYIGIY</sequence>
<name>G8R7J5_OWEHD</name>
<gene>
    <name evidence="2" type="ordered locus">Oweho_1351</name>
</gene>
<accession>G8R7J5</accession>
<proteinExistence type="predicted"/>
<dbReference type="KEGG" id="oho:Oweho_1351"/>
<reference evidence="2 3" key="1">
    <citation type="journal article" date="2012" name="Stand. Genomic Sci.">
        <title>Genome sequence of the orange-pigmented seawater bacterium Owenweeksia hongkongensis type strain (UST20020801(T)).</title>
        <authorList>
            <person name="Riedel T."/>
            <person name="Held B."/>
            <person name="Nolan M."/>
            <person name="Lucas S."/>
            <person name="Lapidus A."/>
            <person name="Tice H."/>
            <person name="Del Rio T.G."/>
            <person name="Cheng J.F."/>
            <person name="Han C."/>
            <person name="Tapia R."/>
            <person name="Goodwin L.A."/>
            <person name="Pitluck S."/>
            <person name="Liolios K."/>
            <person name="Mavromatis K."/>
            <person name="Pagani I."/>
            <person name="Ivanova N."/>
            <person name="Mikhailova N."/>
            <person name="Pati A."/>
            <person name="Chen A."/>
            <person name="Palaniappan K."/>
            <person name="Rohde M."/>
            <person name="Tindall B.J."/>
            <person name="Detter J.C."/>
            <person name="Goker M."/>
            <person name="Woyke T."/>
            <person name="Bristow J."/>
            <person name="Eisen J.A."/>
            <person name="Markowitz V."/>
            <person name="Hugenholtz P."/>
            <person name="Klenk H.P."/>
            <person name="Kyrpides N.C."/>
        </authorList>
    </citation>
    <scope>NUCLEOTIDE SEQUENCE</scope>
    <source>
        <strain evidence="3">DSM 17368 / JCM 12287 / NRRL B-23963</strain>
    </source>
</reference>
<evidence type="ECO:0000256" key="1">
    <source>
        <dbReference type="SAM" id="SignalP"/>
    </source>
</evidence>
<dbReference type="EMBL" id="CP003156">
    <property type="protein sequence ID" value="AEV32348.1"/>
    <property type="molecule type" value="Genomic_DNA"/>
</dbReference>
<dbReference type="STRING" id="926562.Oweho_1351"/>
<keyword evidence="1" id="KW-0732">Signal</keyword>